<reference evidence="1 2" key="1">
    <citation type="submission" date="2019-05" db="EMBL/GenBank/DDBJ databases">
        <title>Another draft genome of Portunus trituberculatus and its Hox gene families provides insights of decapod evolution.</title>
        <authorList>
            <person name="Jeong J.-H."/>
            <person name="Song I."/>
            <person name="Kim S."/>
            <person name="Choi T."/>
            <person name="Kim D."/>
            <person name="Ryu S."/>
            <person name="Kim W."/>
        </authorList>
    </citation>
    <scope>NUCLEOTIDE SEQUENCE [LARGE SCALE GENOMIC DNA]</scope>
    <source>
        <tissue evidence="1">Muscle</tissue>
    </source>
</reference>
<evidence type="ECO:0000313" key="1">
    <source>
        <dbReference type="EMBL" id="MPC69759.1"/>
    </source>
</evidence>
<evidence type="ECO:0000313" key="2">
    <source>
        <dbReference type="Proteomes" id="UP000324222"/>
    </source>
</evidence>
<accession>A0A5B7HJ50</accession>
<dbReference type="EMBL" id="VSRR010029942">
    <property type="protein sequence ID" value="MPC69759.1"/>
    <property type="molecule type" value="Genomic_DNA"/>
</dbReference>
<dbReference type="AlphaFoldDB" id="A0A5B7HJ50"/>
<proteinExistence type="predicted"/>
<organism evidence="1 2">
    <name type="scientific">Portunus trituberculatus</name>
    <name type="common">Swimming crab</name>
    <name type="synonym">Neptunus trituberculatus</name>
    <dbReference type="NCBI Taxonomy" id="210409"/>
    <lineage>
        <taxon>Eukaryota</taxon>
        <taxon>Metazoa</taxon>
        <taxon>Ecdysozoa</taxon>
        <taxon>Arthropoda</taxon>
        <taxon>Crustacea</taxon>
        <taxon>Multicrustacea</taxon>
        <taxon>Malacostraca</taxon>
        <taxon>Eumalacostraca</taxon>
        <taxon>Eucarida</taxon>
        <taxon>Decapoda</taxon>
        <taxon>Pleocyemata</taxon>
        <taxon>Brachyura</taxon>
        <taxon>Eubrachyura</taxon>
        <taxon>Portunoidea</taxon>
        <taxon>Portunidae</taxon>
        <taxon>Portuninae</taxon>
        <taxon>Portunus</taxon>
    </lineage>
</organism>
<dbReference type="Proteomes" id="UP000324222">
    <property type="component" value="Unassembled WGS sequence"/>
</dbReference>
<keyword evidence="2" id="KW-1185">Reference proteome</keyword>
<protein>
    <submittedName>
        <fullName evidence="1">Uncharacterized protein</fullName>
    </submittedName>
</protein>
<gene>
    <name evidence="1" type="ORF">E2C01_063990</name>
</gene>
<comment type="caution">
    <text evidence="1">The sequence shown here is derived from an EMBL/GenBank/DDBJ whole genome shotgun (WGS) entry which is preliminary data.</text>
</comment>
<sequence length="85" mass="9691">MAVSLLEGRLGVYTAFMPSYGFAAIPKLSRLLPSVTHYPILDGQLHRVSVSRTFWPRSELGQQHKPSRCRDIEITCTWVSFRTIL</sequence>
<name>A0A5B7HJ50_PORTR</name>